<dbReference type="STRING" id="946483.Cenrod_1587"/>
<dbReference type="RefSeq" id="WP_022773506.1">
    <property type="nucleotide sequence ID" value="NC_022576.1"/>
</dbReference>
<evidence type="ECO:0000313" key="2">
    <source>
        <dbReference type="Proteomes" id="UP000017184"/>
    </source>
</evidence>
<dbReference type="Gene3D" id="3.30.70.2590">
    <property type="match status" value="1"/>
</dbReference>
<dbReference type="InterPro" id="IPR022798">
    <property type="entry name" value="BcsD_bac"/>
</dbReference>
<organism evidence="1 2">
    <name type="scientific">Candidatus Symbiobacter mobilis CR</name>
    <dbReference type="NCBI Taxonomy" id="946483"/>
    <lineage>
        <taxon>Bacteria</taxon>
        <taxon>Pseudomonadati</taxon>
        <taxon>Pseudomonadota</taxon>
        <taxon>Betaproteobacteria</taxon>
        <taxon>Burkholderiales</taxon>
        <taxon>Comamonadaceae</taxon>
    </lineage>
</organism>
<gene>
    <name evidence="1" type="ORF">Cenrod_1587</name>
</gene>
<dbReference type="GO" id="GO:0030244">
    <property type="term" value="P:cellulose biosynthetic process"/>
    <property type="evidence" value="ECO:0007669"/>
    <property type="project" value="InterPro"/>
</dbReference>
<sequence length="156" mass="17210">MSSDALQTYFRSQQVSLQWLPVLRALAIELAASADAEGLRQLFFKVGERFANDAGDRFEQAQTLAELEEAVNEFWLQLHWGWVQLSEARGTIDIEHQAAPLAEAFGEEHLGWSVGLLEGFYQALFASLGAGASMRVQAVTEACGDMTVTLRFGQLS</sequence>
<dbReference type="InterPro" id="IPR038470">
    <property type="entry name" value="Cellsynth_D_sf"/>
</dbReference>
<dbReference type="eggNOG" id="ENOG50330JF">
    <property type="taxonomic scope" value="Bacteria"/>
</dbReference>
<evidence type="ECO:0008006" key="3">
    <source>
        <dbReference type="Google" id="ProtNLM"/>
    </source>
</evidence>
<dbReference type="EMBL" id="CP004885">
    <property type="protein sequence ID" value="AGX87672.1"/>
    <property type="molecule type" value="Genomic_DNA"/>
</dbReference>
<proteinExistence type="predicted"/>
<dbReference type="Proteomes" id="UP000017184">
    <property type="component" value="Chromosome"/>
</dbReference>
<reference evidence="1 2" key="1">
    <citation type="journal article" date="2013" name="Genome Biol.">
        <title>Genomic analysis reveals key aspects of prokaryotic symbiosis in the phototrophic consortium "Chlorochromatium aggregatum".</title>
        <authorList>
            <person name="Liu Z."/>
            <person name="Muller J."/>
            <person name="Li T."/>
            <person name="Alvey R.M."/>
            <person name="Vogl K."/>
            <person name="Frigaard N.U."/>
            <person name="Rockwell N.C."/>
            <person name="Boyd E.S."/>
            <person name="Tomsho L.P."/>
            <person name="Schuster S.C."/>
            <person name="Henke P."/>
            <person name="Rohde M."/>
            <person name="Overmann J."/>
            <person name="Bryant D.A."/>
        </authorList>
    </citation>
    <scope>NUCLEOTIDE SEQUENCE [LARGE SCALE GENOMIC DNA]</scope>
    <source>
        <strain evidence="1">CR</strain>
    </source>
</reference>
<dbReference type="HOGENOM" id="CLU_131913_1_0_4"/>
<evidence type="ECO:0000313" key="1">
    <source>
        <dbReference type="EMBL" id="AGX87672.1"/>
    </source>
</evidence>
<keyword evidence="2" id="KW-1185">Reference proteome</keyword>
<dbReference type="KEGG" id="cbx:Cenrod_1587"/>
<name>U5N8E3_9BURK</name>
<dbReference type="Pfam" id="PF03500">
    <property type="entry name" value="Cellsynth_D"/>
    <property type="match status" value="1"/>
</dbReference>
<protein>
    <recommendedName>
        <fullName evidence="3">Cellulose synthase subunit D</fullName>
    </recommendedName>
</protein>
<dbReference type="AlphaFoldDB" id="U5N8E3"/>
<dbReference type="OrthoDB" id="8963422at2"/>
<accession>U5N8E3</accession>